<dbReference type="SMART" id="SM00382">
    <property type="entry name" value="AAA"/>
    <property type="match status" value="1"/>
</dbReference>
<evidence type="ECO:0000313" key="8">
    <source>
        <dbReference type="Proteomes" id="UP001500843"/>
    </source>
</evidence>
<name>A0ABP8WG68_9MICO</name>
<dbReference type="InterPro" id="IPR003593">
    <property type="entry name" value="AAA+_ATPase"/>
</dbReference>
<accession>A0ABP8WG68</accession>
<evidence type="ECO:0000256" key="2">
    <source>
        <dbReference type="ARBA" id="ARBA00022448"/>
    </source>
</evidence>
<gene>
    <name evidence="7" type="ORF">GCM10023198_03740</name>
</gene>
<organism evidence="7 8">
    <name type="scientific">Promicromonospora umidemergens</name>
    <dbReference type="NCBI Taxonomy" id="629679"/>
    <lineage>
        <taxon>Bacteria</taxon>
        <taxon>Bacillati</taxon>
        <taxon>Actinomycetota</taxon>
        <taxon>Actinomycetes</taxon>
        <taxon>Micrococcales</taxon>
        <taxon>Promicromonosporaceae</taxon>
        <taxon>Promicromonospora</taxon>
    </lineage>
</organism>
<dbReference type="PANTHER" id="PTHR43335">
    <property type="entry name" value="ABC TRANSPORTER, ATP-BINDING PROTEIN"/>
    <property type="match status" value="1"/>
</dbReference>
<evidence type="ECO:0000256" key="4">
    <source>
        <dbReference type="ARBA" id="ARBA00022840"/>
    </source>
</evidence>
<dbReference type="RefSeq" id="WP_253871602.1">
    <property type="nucleotide sequence ID" value="NZ_BAABHM010000003.1"/>
</dbReference>
<evidence type="ECO:0000313" key="7">
    <source>
        <dbReference type="EMBL" id="GAA4688569.1"/>
    </source>
</evidence>
<dbReference type="Proteomes" id="UP001500843">
    <property type="component" value="Unassembled WGS sequence"/>
</dbReference>
<feature type="region of interest" description="Disordered" evidence="5">
    <location>
        <begin position="250"/>
        <end position="270"/>
    </location>
</feature>
<protein>
    <recommendedName>
        <fullName evidence="6">ABC transporter domain-containing protein</fullName>
    </recommendedName>
</protein>
<evidence type="ECO:0000256" key="5">
    <source>
        <dbReference type="SAM" id="MobiDB-lite"/>
    </source>
</evidence>
<proteinExistence type="inferred from homology"/>
<evidence type="ECO:0000256" key="3">
    <source>
        <dbReference type="ARBA" id="ARBA00022741"/>
    </source>
</evidence>
<dbReference type="InterPro" id="IPR027417">
    <property type="entry name" value="P-loop_NTPase"/>
</dbReference>
<comment type="similarity">
    <text evidence="1">Belongs to the ABC transporter superfamily.</text>
</comment>
<dbReference type="PROSITE" id="PS50893">
    <property type="entry name" value="ABC_TRANSPORTER_2"/>
    <property type="match status" value="1"/>
</dbReference>
<sequence>MIQIEHLTKRYGTTTALHDVTCEVATGTVTGLLGPNGAGKSTLMRVVLGLDHATSGTALVAGRRYATLRRPLHVVGAHLGGRAVHPQRSARQHLLALARSNRIPAARVEEVLDLTGLRGVARRRAGGFSLGMGQRLGLAAALLGDPGTVLLDEPVNGLDTDGVRWIRRLLRRLADDGRTVLISSHLLSEVQLVADRVLVLGKGRLLADLPTADLAARATPEHLAEGMSALESGYLSLVEDSAEYVAGAGRPASGATVQSGATMQEVRHGR</sequence>
<keyword evidence="3" id="KW-0547">Nucleotide-binding</keyword>
<dbReference type="SUPFAM" id="SSF52540">
    <property type="entry name" value="P-loop containing nucleoside triphosphate hydrolases"/>
    <property type="match status" value="1"/>
</dbReference>
<feature type="domain" description="ABC transporter" evidence="6">
    <location>
        <begin position="2"/>
        <end position="227"/>
    </location>
</feature>
<dbReference type="Gene3D" id="3.40.50.300">
    <property type="entry name" value="P-loop containing nucleotide triphosphate hydrolases"/>
    <property type="match status" value="1"/>
</dbReference>
<dbReference type="PANTHER" id="PTHR43335:SF4">
    <property type="entry name" value="ABC TRANSPORTER, ATP-BINDING PROTEIN"/>
    <property type="match status" value="1"/>
</dbReference>
<comment type="caution">
    <text evidence="7">The sequence shown here is derived from an EMBL/GenBank/DDBJ whole genome shotgun (WGS) entry which is preliminary data.</text>
</comment>
<evidence type="ECO:0000259" key="6">
    <source>
        <dbReference type="PROSITE" id="PS50893"/>
    </source>
</evidence>
<dbReference type="Pfam" id="PF00005">
    <property type="entry name" value="ABC_tran"/>
    <property type="match status" value="1"/>
</dbReference>
<dbReference type="InterPro" id="IPR003439">
    <property type="entry name" value="ABC_transporter-like_ATP-bd"/>
</dbReference>
<keyword evidence="2" id="KW-0813">Transport</keyword>
<evidence type="ECO:0000256" key="1">
    <source>
        <dbReference type="ARBA" id="ARBA00005417"/>
    </source>
</evidence>
<keyword evidence="4" id="KW-0067">ATP-binding</keyword>
<reference evidence="8" key="1">
    <citation type="journal article" date="2019" name="Int. J. Syst. Evol. Microbiol.">
        <title>The Global Catalogue of Microorganisms (GCM) 10K type strain sequencing project: providing services to taxonomists for standard genome sequencing and annotation.</title>
        <authorList>
            <consortium name="The Broad Institute Genomics Platform"/>
            <consortium name="The Broad Institute Genome Sequencing Center for Infectious Disease"/>
            <person name="Wu L."/>
            <person name="Ma J."/>
        </authorList>
    </citation>
    <scope>NUCLEOTIDE SEQUENCE [LARGE SCALE GENOMIC DNA]</scope>
    <source>
        <strain evidence="8">JCM 17975</strain>
    </source>
</reference>
<dbReference type="EMBL" id="BAABHM010000003">
    <property type="protein sequence ID" value="GAA4688569.1"/>
    <property type="molecule type" value="Genomic_DNA"/>
</dbReference>
<keyword evidence="8" id="KW-1185">Reference proteome</keyword>